<evidence type="ECO:0000259" key="6">
    <source>
        <dbReference type="PROSITE" id="PS50035"/>
    </source>
</evidence>
<dbReference type="Pfam" id="PF00614">
    <property type="entry name" value="PLDc"/>
    <property type="match status" value="1"/>
</dbReference>
<evidence type="ECO:0000256" key="5">
    <source>
        <dbReference type="SAM" id="MobiDB-lite"/>
    </source>
</evidence>
<evidence type="ECO:0000313" key="7">
    <source>
        <dbReference type="EMBL" id="MCX2966136.1"/>
    </source>
</evidence>
<proteinExistence type="predicted"/>
<protein>
    <submittedName>
        <fullName evidence="7">Phospholipase D-like domain-containing protein</fullName>
    </submittedName>
</protein>
<sequence>MTDTEHPLLRPGHNCHDIGHADRLACIIDAGEYFRLAKAAMLGAQSRIMLIGWDFDTRILLEPEGATLEGPNELGAFLNWLPGHRPGLEVYLLKWSVGALTAISRGMAPVFITNLLTKPNVHLEIDTHHPLHAAHHQKIAVIDDRLAFCGGIDMTVDRWDSPEHRDDDERRTTPNHKRYGPWHDATTAVDGQAARIVGAVARDRWRAATGQELPEVTGIDADPWPTDLTPTMRSIDVGVARTLPELPDREEVREIEQLYLTAIRAARHTLYIESQYLASRTLADAMAERLRDPDGPEIVVVLPRNAEGWLEQKAMDGARRRLLHQLWQADAHDRFRAYHPVTAAGADIYVHAKVLIVDDRLLRVGSSNLNNRSLGLDSECDLAVEVTADDPLADQHRRAILEVRDRLLAEHLDVPVERARNDLDDRGSLVATIEALRGKGKTLMRFDASTVADEDSPLAENDLVDPETAKGNPILTRSIRFLAGRPLSKLGRR</sequence>
<reference evidence="7" key="1">
    <citation type="submission" date="2022-10" db="EMBL/GenBank/DDBJ databases">
        <title>WGS of marine actinomycetes from Thailand.</title>
        <authorList>
            <person name="Thawai C."/>
        </authorList>
    </citation>
    <scope>NUCLEOTIDE SEQUENCE</scope>
    <source>
        <strain evidence="7">SW21</strain>
    </source>
</reference>
<feature type="domain" description="PLD phosphodiesterase" evidence="6">
    <location>
        <begin position="346"/>
        <end position="373"/>
    </location>
</feature>
<dbReference type="InterPro" id="IPR001736">
    <property type="entry name" value="PLipase_D/transphosphatidylase"/>
</dbReference>
<feature type="compositionally biased region" description="Basic and acidic residues" evidence="5">
    <location>
        <begin position="159"/>
        <end position="172"/>
    </location>
</feature>
<dbReference type="GO" id="GO:0004630">
    <property type="term" value="F:phospholipase D activity"/>
    <property type="evidence" value="ECO:0007669"/>
    <property type="project" value="UniProtKB-EC"/>
</dbReference>
<dbReference type="CDD" id="cd09143">
    <property type="entry name" value="PLDc_vPLD1_2_like_bac_2"/>
    <property type="match status" value="1"/>
</dbReference>
<accession>A0A9X3D9E4</accession>
<dbReference type="Pfam" id="PF13091">
    <property type="entry name" value="PLDc_2"/>
    <property type="match status" value="1"/>
</dbReference>
<evidence type="ECO:0000256" key="1">
    <source>
        <dbReference type="ARBA" id="ARBA00000798"/>
    </source>
</evidence>
<dbReference type="RefSeq" id="WP_266063074.1">
    <property type="nucleotide sequence ID" value="NZ_JAPKFM010000023.1"/>
</dbReference>
<keyword evidence="3" id="KW-0378">Hydrolase</keyword>
<keyword evidence="8" id="KW-1185">Reference proteome</keyword>
<dbReference type="SUPFAM" id="SSF56024">
    <property type="entry name" value="Phospholipase D/nuclease"/>
    <property type="match status" value="2"/>
</dbReference>
<dbReference type="Gene3D" id="3.30.870.10">
    <property type="entry name" value="Endonuclease Chain A"/>
    <property type="match status" value="2"/>
</dbReference>
<dbReference type="SMART" id="SM00155">
    <property type="entry name" value="PLDc"/>
    <property type="match status" value="2"/>
</dbReference>
<dbReference type="InterPro" id="IPR015679">
    <property type="entry name" value="PLipase_D_fam"/>
</dbReference>
<dbReference type="PANTHER" id="PTHR18896:SF76">
    <property type="entry name" value="PHOSPHOLIPASE"/>
    <property type="match status" value="1"/>
</dbReference>
<dbReference type="GO" id="GO:0009395">
    <property type="term" value="P:phospholipid catabolic process"/>
    <property type="evidence" value="ECO:0007669"/>
    <property type="project" value="TreeGrafter"/>
</dbReference>
<comment type="caution">
    <text evidence="7">The sequence shown here is derived from an EMBL/GenBank/DDBJ whole genome shotgun (WGS) entry which is preliminary data.</text>
</comment>
<dbReference type="PANTHER" id="PTHR18896">
    <property type="entry name" value="PHOSPHOLIPASE D"/>
    <property type="match status" value="1"/>
</dbReference>
<comment type="catalytic activity">
    <reaction evidence="1">
        <text>a 1,2-diacyl-sn-glycero-3-phosphocholine + H2O = a 1,2-diacyl-sn-glycero-3-phosphate + choline + H(+)</text>
        <dbReference type="Rhea" id="RHEA:14445"/>
        <dbReference type="ChEBI" id="CHEBI:15354"/>
        <dbReference type="ChEBI" id="CHEBI:15377"/>
        <dbReference type="ChEBI" id="CHEBI:15378"/>
        <dbReference type="ChEBI" id="CHEBI:57643"/>
        <dbReference type="ChEBI" id="CHEBI:58608"/>
        <dbReference type="EC" id="3.1.4.4"/>
    </reaction>
</comment>
<gene>
    <name evidence="7" type="ORF">OSB52_18795</name>
</gene>
<feature type="region of interest" description="Disordered" evidence="5">
    <location>
        <begin position="159"/>
        <end position="183"/>
    </location>
</feature>
<dbReference type="InterPro" id="IPR025202">
    <property type="entry name" value="PLD-like_dom"/>
</dbReference>
<evidence type="ECO:0000256" key="3">
    <source>
        <dbReference type="ARBA" id="ARBA00022801"/>
    </source>
</evidence>
<dbReference type="Proteomes" id="UP001143347">
    <property type="component" value="Unassembled WGS sequence"/>
</dbReference>
<evidence type="ECO:0000313" key="8">
    <source>
        <dbReference type="Proteomes" id="UP001143347"/>
    </source>
</evidence>
<dbReference type="EMBL" id="JAPKFM010000023">
    <property type="protein sequence ID" value="MCX2966136.1"/>
    <property type="molecule type" value="Genomic_DNA"/>
</dbReference>
<evidence type="ECO:0000256" key="4">
    <source>
        <dbReference type="ARBA" id="ARBA00023098"/>
    </source>
</evidence>
<dbReference type="AlphaFoldDB" id="A0A9X3D9E4"/>
<evidence type="ECO:0000256" key="2">
    <source>
        <dbReference type="ARBA" id="ARBA00022737"/>
    </source>
</evidence>
<organism evidence="7 8">
    <name type="scientific">Gordonia aquimaris</name>
    <dbReference type="NCBI Taxonomy" id="2984863"/>
    <lineage>
        <taxon>Bacteria</taxon>
        <taxon>Bacillati</taxon>
        <taxon>Actinomycetota</taxon>
        <taxon>Actinomycetes</taxon>
        <taxon>Mycobacteriales</taxon>
        <taxon>Gordoniaceae</taxon>
        <taxon>Gordonia</taxon>
    </lineage>
</organism>
<dbReference type="CDD" id="cd09140">
    <property type="entry name" value="PLDc_vPLD1_2_like_bac_1"/>
    <property type="match status" value="1"/>
</dbReference>
<keyword evidence="2" id="KW-0677">Repeat</keyword>
<feature type="domain" description="PLD phosphodiesterase" evidence="6">
    <location>
        <begin position="131"/>
        <end position="158"/>
    </location>
</feature>
<name>A0A9X3D9E4_9ACTN</name>
<keyword evidence="4" id="KW-0443">Lipid metabolism</keyword>
<dbReference type="PROSITE" id="PS50035">
    <property type="entry name" value="PLD"/>
    <property type="match status" value="2"/>
</dbReference>